<keyword evidence="2" id="KW-0805">Transcription regulation</keyword>
<evidence type="ECO:0000256" key="4">
    <source>
        <dbReference type="ARBA" id="ARBA00023163"/>
    </source>
</evidence>
<dbReference type="GO" id="GO:0005634">
    <property type="term" value="C:nucleus"/>
    <property type="evidence" value="ECO:0007669"/>
    <property type="project" value="UniProtKB-SubCell"/>
</dbReference>
<dbReference type="SMR" id="A0A3B6MR47"/>
<dbReference type="Gramene" id="TraesCS5D03G0464900.1">
    <property type="protein sequence ID" value="TraesCS5D03G0464900.1.CDS1"/>
    <property type="gene ID" value="TraesCS5D03G0464900"/>
</dbReference>
<keyword evidence="3" id="KW-0238">DNA-binding</keyword>
<keyword evidence="9" id="KW-1185">Reference proteome</keyword>
<reference evidence="8" key="1">
    <citation type="submission" date="2018-08" db="EMBL/GenBank/DDBJ databases">
        <authorList>
            <person name="Rossello M."/>
        </authorList>
    </citation>
    <scope>NUCLEOTIDE SEQUENCE [LARGE SCALE GENOMIC DNA]</scope>
    <source>
        <strain evidence="8">cv. Chinese Spring</strain>
    </source>
</reference>
<dbReference type="AlphaFoldDB" id="A0A3B6MR47"/>
<evidence type="ECO:0000256" key="6">
    <source>
        <dbReference type="SAM" id="MobiDB-lite"/>
    </source>
</evidence>
<dbReference type="Gramene" id="TraesCLE_scaffold_022171_01G000100.1">
    <property type="protein sequence ID" value="TraesCLE_scaffold_022171_01G000100.1"/>
    <property type="gene ID" value="TraesCLE_scaffold_022171_01G000100"/>
</dbReference>
<dbReference type="PANTHER" id="PTHR31920">
    <property type="entry name" value="B3 DOMAIN-CONTAINING"/>
    <property type="match status" value="1"/>
</dbReference>
<evidence type="ECO:0000256" key="2">
    <source>
        <dbReference type="ARBA" id="ARBA00023015"/>
    </source>
</evidence>
<evidence type="ECO:0000256" key="5">
    <source>
        <dbReference type="ARBA" id="ARBA00023242"/>
    </source>
</evidence>
<dbReference type="InterPro" id="IPR015300">
    <property type="entry name" value="DNA-bd_pseudobarrel_sf"/>
</dbReference>
<dbReference type="Gene3D" id="2.40.330.10">
    <property type="entry name" value="DNA-binding pseudobarrel domain"/>
    <property type="match status" value="1"/>
</dbReference>
<dbReference type="InterPro" id="IPR003340">
    <property type="entry name" value="B3_DNA-bd"/>
</dbReference>
<accession>A0A3B6MR47</accession>
<sequence>MEKGKEVLPPMEVAPTTPEEVATDEDVVSKEPPSGKCHNCSHYQEEGGPTQFCKVILAPQFECIPMPLDFTKHFPAVPQEFKPRTNIGCSWGVTVRLMDDRVTLNRGWAPFTAVHQIRIDYMVMFKLLTPDTLKVIVFDDEGIEVVTKCGKHDDAFALNI</sequence>
<dbReference type="Gramene" id="TraesCS5D02G196900.1">
    <property type="protein sequence ID" value="TraesCS5D02G196900.1.cds1"/>
    <property type="gene ID" value="TraesCS5D02G196900"/>
</dbReference>
<evidence type="ECO:0000313" key="9">
    <source>
        <dbReference type="Proteomes" id="UP000019116"/>
    </source>
</evidence>
<organism evidence="8">
    <name type="scientific">Triticum aestivum</name>
    <name type="common">Wheat</name>
    <dbReference type="NCBI Taxonomy" id="4565"/>
    <lineage>
        <taxon>Eukaryota</taxon>
        <taxon>Viridiplantae</taxon>
        <taxon>Streptophyta</taxon>
        <taxon>Embryophyta</taxon>
        <taxon>Tracheophyta</taxon>
        <taxon>Spermatophyta</taxon>
        <taxon>Magnoliopsida</taxon>
        <taxon>Liliopsida</taxon>
        <taxon>Poales</taxon>
        <taxon>Poaceae</taxon>
        <taxon>BOP clade</taxon>
        <taxon>Pooideae</taxon>
        <taxon>Triticodae</taxon>
        <taxon>Triticeae</taxon>
        <taxon>Triticinae</taxon>
        <taxon>Triticum</taxon>
    </lineage>
</organism>
<dbReference type="PROSITE" id="PS50863">
    <property type="entry name" value="B3"/>
    <property type="match status" value="1"/>
</dbReference>
<dbReference type="Proteomes" id="UP000019116">
    <property type="component" value="Chromosome 5D"/>
</dbReference>
<evidence type="ECO:0000313" key="8">
    <source>
        <dbReference type="EnsemblPlants" id="TraesCS5D02G196900.1.cds1"/>
    </source>
</evidence>
<dbReference type="GO" id="GO:0003677">
    <property type="term" value="F:DNA binding"/>
    <property type="evidence" value="ECO:0007669"/>
    <property type="project" value="UniProtKB-KW"/>
</dbReference>
<keyword evidence="5" id="KW-0539">Nucleus</keyword>
<dbReference type="EnsemblPlants" id="TraesCS5D02G196900.1">
    <property type="protein sequence ID" value="TraesCS5D02G196900.1.cds1"/>
    <property type="gene ID" value="TraesCS5D02G196900"/>
</dbReference>
<reference evidence="8" key="2">
    <citation type="submission" date="2018-10" db="UniProtKB">
        <authorList>
            <consortium name="EnsemblPlants"/>
        </authorList>
    </citation>
    <scope>IDENTIFICATION</scope>
</reference>
<protein>
    <recommendedName>
        <fullName evidence="7">TF-B3 domain-containing protein</fullName>
    </recommendedName>
</protein>
<evidence type="ECO:0000256" key="3">
    <source>
        <dbReference type="ARBA" id="ARBA00023125"/>
    </source>
</evidence>
<name>A0A3B6MR47_WHEAT</name>
<proteinExistence type="predicted"/>
<feature type="domain" description="TF-B3" evidence="7">
    <location>
        <begin position="88"/>
        <end position="141"/>
    </location>
</feature>
<feature type="region of interest" description="Disordered" evidence="6">
    <location>
        <begin position="1"/>
        <end position="25"/>
    </location>
</feature>
<comment type="subcellular location">
    <subcellularLocation>
        <location evidence="1">Nucleus</location>
    </subcellularLocation>
</comment>
<dbReference type="SUPFAM" id="SSF101936">
    <property type="entry name" value="DNA-binding pseudobarrel domain"/>
    <property type="match status" value="1"/>
</dbReference>
<dbReference type="InterPro" id="IPR050655">
    <property type="entry name" value="Plant_B3_domain"/>
</dbReference>
<keyword evidence="4" id="KW-0804">Transcription</keyword>
<dbReference type="PANTHER" id="PTHR31920:SF55">
    <property type="entry name" value="TF-B3 DOMAIN-CONTAINING PROTEIN"/>
    <property type="match status" value="1"/>
</dbReference>
<evidence type="ECO:0000259" key="7">
    <source>
        <dbReference type="PROSITE" id="PS50863"/>
    </source>
</evidence>
<evidence type="ECO:0000256" key="1">
    <source>
        <dbReference type="ARBA" id="ARBA00004123"/>
    </source>
</evidence>